<dbReference type="InterPro" id="IPR019331">
    <property type="entry name" value="FAM192A/Fyv6_N"/>
</dbReference>
<evidence type="ECO:0000256" key="4">
    <source>
        <dbReference type="SAM" id="MobiDB-lite"/>
    </source>
</evidence>
<organism evidence="6 7">
    <name type="scientific">Periconia macrospinosa</name>
    <dbReference type="NCBI Taxonomy" id="97972"/>
    <lineage>
        <taxon>Eukaryota</taxon>
        <taxon>Fungi</taxon>
        <taxon>Dikarya</taxon>
        <taxon>Ascomycota</taxon>
        <taxon>Pezizomycotina</taxon>
        <taxon>Dothideomycetes</taxon>
        <taxon>Pleosporomycetidae</taxon>
        <taxon>Pleosporales</taxon>
        <taxon>Massarineae</taxon>
        <taxon>Periconiaceae</taxon>
        <taxon>Periconia</taxon>
    </lineage>
</organism>
<accession>A0A2V1E5T8</accession>
<evidence type="ECO:0000313" key="7">
    <source>
        <dbReference type="Proteomes" id="UP000244855"/>
    </source>
</evidence>
<feature type="region of interest" description="Disordered" evidence="4">
    <location>
        <begin position="122"/>
        <end position="183"/>
    </location>
</feature>
<protein>
    <recommendedName>
        <fullName evidence="5">FAM192A/Fyv6 N-terminal domain-containing protein</fullName>
    </recommendedName>
</protein>
<feature type="compositionally biased region" description="Pro residues" evidence="4">
    <location>
        <begin position="154"/>
        <end position="165"/>
    </location>
</feature>
<dbReference type="Proteomes" id="UP000244855">
    <property type="component" value="Unassembled WGS sequence"/>
</dbReference>
<evidence type="ECO:0000259" key="5">
    <source>
        <dbReference type="Pfam" id="PF10187"/>
    </source>
</evidence>
<gene>
    <name evidence="6" type="ORF">DM02DRAFT_55410</name>
</gene>
<dbReference type="OrthoDB" id="75807at2759"/>
<evidence type="ECO:0000256" key="3">
    <source>
        <dbReference type="SAM" id="Coils"/>
    </source>
</evidence>
<evidence type="ECO:0000256" key="1">
    <source>
        <dbReference type="ARBA" id="ARBA00004123"/>
    </source>
</evidence>
<name>A0A2V1E5T8_9PLEO</name>
<dbReference type="PANTHER" id="PTHR13495">
    <property type="entry name" value="NEFA-INTERACTING NUCLEAR PROTEIN NIP30"/>
    <property type="match status" value="1"/>
</dbReference>
<feature type="coiled-coil region" evidence="3">
    <location>
        <begin position="51"/>
        <end position="78"/>
    </location>
</feature>
<reference evidence="6 7" key="1">
    <citation type="journal article" date="2018" name="Sci. Rep.">
        <title>Comparative genomics provides insights into the lifestyle and reveals functional heterogeneity of dark septate endophytic fungi.</title>
        <authorList>
            <person name="Knapp D.G."/>
            <person name="Nemeth J.B."/>
            <person name="Barry K."/>
            <person name="Hainaut M."/>
            <person name="Henrissat B."/>
            <person name="Johnson J."/>
            <person name="Kuo A."/>
            <person name="Lim J.H.P."/>
            <person name="Lipzen A."/>
            <person name="Nolan M."/>
            <person name="Ohm R.A."/>
            <person name="Tamas L."/>
            <person name="Grigoriev I.V."/>
            <person name="Spatafora J.W."/>
            <person name="Nagy L.G."/>
            <person name="Kovacs G.M."/>
        </authorList>
    </citation>
    <scope>NUCLEOTIDE SEQUENCE [LARGE SCALE GENOMIC DNA]</scope>
    <source>
        <strain evidence="6 7">DSE2036</strain>
    </source>
</reference>
<proteinExistence type="predicted"/>
<feature type="compositionally biased region" description="Basic and acidic residues" evidence="4">
    <location>
        <begin position="122"/>
        <end position="153"/>
    </location>
</feature>
<dbReference type="InterPro" id="IPR039845">
    <property type="entry name" value="FAM192A"/>
</dbReference>
<dbReference type="Pfam" id="PF10187">
    <property type="entry name" value="FAM192A_Fyv6_N"/>
    <property type="match status" value="1"/>
</dbReference>
<keyword evidence="2" id="KW-0539">Nucleus</keyword>
<dbReference type="EMBL" id="KZ805311">
    <property type="protein sequence ID" value="PVI05948.1"/>
    <property type="molecule type" value="Genomic_DNA"/>
</dbReference>
<dbReference type="STRING" id="97972.A0A2V1E5T8"/>
<dbReference type="GO" id="GO:0005634">
    <property type="term" value="C:nucleus"/>
    <property type="evidence" value="ECO:0007669"/>
    <property type="project" value="UniProtKB-SubCell"/>
</dbReference>
<keyword evidence="3" id="KW-0175">Coiled coil</keyword>
<evidence type="ECO:0000313" key="6">
    <source>
        <dbReference type="EMBL" id="PVI05948.1"/>
    </source>
</evidence>
<dbReference type="AlphaFoldDB" id="A0A2V1E5T8"/>
<comment type="subcellular location">
    <subcellularLocation>
        <location evidence="1">Nucleus</location>
    </subcellularLocation>
</comment>
<keyword evidence="7" id="KW-1185">Reference proteome</keyword>
<evidence type="ECO:0000256" key="2">
    <source>
        <dbReference type="ARBA" id="ARBA00023242"/>
    </source>
</evidence>
<feature type="domain" description="FAM192A/Fyv6 N-terminal" evidence="5">
    <location>
        <begin position="5"/>
        <end position="95"/>
    </location>
</feature>
<dbReference type="PANTHER" id="PTHR13495:SF0">
    <property type="entry name" value="PSME3-INTERACTING PROTEIN"/>
    <property type="match status" value="1"/>
</dbReference>
<sequence length="183" mass="19819">MSSGFVSGGTLDAPIERDAEWLEAQAAIEAERRRKAELATQNDGKSLFEVLQANKEAKQEAFEEAARLKNQYRALDEDEAGFLAEILGKEKKIEVEWKGIGRKRKGAGEGLLKGVKIRRVDGAVRDKNEKEGQAKKPEGDAKAAHAEKTKPTEPPKPVSAPPPKPVSNALALGLGYGSSDEDD</sequence>